<dbReference type="RefSeq" id="WP_197311633.1">
    <property type="nucleotide sequence ID" value="NZ_JADZLT010000050.1"/>
</dbReference>
<keyword evidence="4" id="KW-1185">Reference proteome</keyword>
<feature type="signal peptide" evidence="2">
    <location>
        <begin position="1"/>
        <end position="38"/>
    </location>
</feature>
<dbReference type="AlphaFoldDB" id="A0A931MZ13"/>
<sequence length="577" mass="60494">MRPRPVQTFGSARPRPVLWRALSLALLLLVGDPARLHAAEPDEIEYLIFLDGRALPRPAERSGSTTGWPITEKLQHYLIRRAAAAAGQTSVVGSRVVFIPMINHGNWPQLVLDDPDDPPDRDACTPGRASAIPPLPSAIDRIVVRVGCFIERAAREAPDVDRDPPRIENIVTRIARIVRERTDVSRGPRIFSVHLVGDDWRIGTAAPVLGVAQQPPGNFPAADLRRYRLSRGCFVGEGLRRLLIEPGSGRPPAGLVVSVVGLTVAGERAATPGLDANLALALWGSPDPGEEVPVFRDWLDCGGPVGELSAAATHDTTCRAGERWEAPDNQPYVGHICPALPPAARRERVAAVLARQAARLTFREAPEGEAVDLPDGAGAAAAKGDRVAEVAVSPPAATPPADPAAPPPAAVPPAAPPSSDTPPAAPSAAWGPDIAAVPPAVASPARSAASGAMATMRSVAPRFTSNFRGRLREAGSRRLRGDIEVFGRRVGGDAAGGPVRLDGAWGQGRWSGGGAAHRIELSLPAGLACPPDGVLRLVLELDGRLLTDGAVDVDLAVPLACDGRPRVVDTGVAVRID</sequence>
<proteinExistence type="predicted"/>
<comment type="caution">
    <text evidence="3">The sequence shown here is derived from an EMBL/GenBank/DDBJ whole genome shotgun (WGS) entry which is preliminary data.</text>
</comment>
<evidence type="ECO:0000256" key="1">
    <source>
        <dbReference type="SAM" id="MobiDB-lite"/>
    </source>
</evidence>
<feature type="chain" id="PRO_5037963771" evidence="2">
    <location>
        <begin position="39"/>
        <end position="577"/>
    </location>
</feature>
<evidence type="ECO:0000313" key="3">
    <source>
        <dbReference type="EMBL" id="MBH0238570.1"/>
    </source>
</evidence>
<dbReference type="Proteomes" id="UP000631694">
    <property type="component" value="Unassembled WGS sequence"/>
</dbReference>
<evidence type="ECO:0000313" key="4">
    <source>
        <dbReference type="Proteomes" id="UP000631694"/>
    </source>
</evidence>
<protein>
    <submittedName>
        <fullName evidence="3">Uncharacterized protein</fullName>
    </submittedName>
</protein>
<feature type="region of interest" description="Disordered" evidence="1">
    <location>
        <begin position="382"/>
        <end position="431"/>
    </location>
</feature>
<keyword evidence="2" id="KW-0732">Signal</keyword>
<dbReference type="EMBL" id="JADZLT010000050">
    <property type="protein sequence ID" value="MBH0238570.1"/>
    <property type="molecule type" value="Genomic_DNA"/>
</dbReference>
<name>A0A931MZ13_9HYPH</name>
<reference evidence="3" key="1">
    <citation type="submission" date="2020-12" db="EMBL/GenBank/DDBJ databases">
        <title>Methylobrevis albus sp. nov., isolated from fresh water lack sediment.</title>
        <authorList>
            <person name="Zou Q."/>
        </authorList>
    </citation>
    <scope>NUCLEOTIDE SEQUENCE</scope>
    <source>
        <strain evidence="3">L22</strain>
    </source>
</reference>
<feature type="compositionally biased region" description="Pro residues" evidence="1">
    <location>
        <begin position="396"/>
        <end position="425"/>
    </location>
</feature>
<evidence type="ECO:0000256" key="2">
    <source>
        <dbReference type="SAM" id="SignalP"/>
    </source>
</evidence>
<gene>
    <name evidence="3" type="ORF">I5731_12110</name>
</gene>
<organism evidence="3 4">
    <name type="scientific">Methylobrevis albus</name>
    <dbReference type="NCBI Taxonomy" id="2793297"/>
    <lineage>
        <taxon>Bacteria</taxon>
        <taxon>Pseudomonadati</taxon>
        <taxon>Pseudomonadota</taxon>
        <taxon>Alphaproteobacteria</taxon>
        <taxon>Hyphomicrobiales</taxon>
        <taxon>Pleomorphomonadaceae</taxon>
        <taxon>Methylobrevis</taxon>
    </lineage>
</organism>
<accession>A0A931MZ13</accession>